<dbReference type="Proteomes" id="UP000076722">
    <property type="component" value="Unassembled WGS sequence"/>
</dbReference>
<evidence type="ECO:0000256" key="5">
    <source>
        <dbReference type="ARBA" id="ARBA00022692"/>
    </source>
</evidence>
<reference evidence="16 17" key="1">
    <citation type="journal article" date="2016" name="Mol. Biol. Evol.">
        <title>Comparative Genomics of Early-Diverging Mushroom-Forming Fungi Provides Insights into the Origins of Lignocellulose Decay Capabilities.</title>
        <authorList>
            <person name="Nagy L.G."/>
            <person name="Riley R."/>
            <person name="Tritt A."/>
            <person name="Adam C."/>
            <person name="Daum C."/>
            <person name="Floudas D."/>
            <person name="Sun H."/>
            <person name="Yadav J.S."/>
            <person name="Pangilinan J."/>
            <person name="Larsson K.H."/>
            <person name="Matsuura K."/>
            <person name="Barry K."/>
            <person name="Labutti K."/>
            <person name="Kuo R."/>
            <person name="Ohm R.A."/>
            <person name="Bhattacharya S.S."/>
            <person name="Shirouzu T."/>
            <person name="Yoshinaga Y."/>
            <person name="Martin F.M."/>
            <person name="Grigoriev I.V."/>
            <person name="Hibbett D.S."/>
        </authorList>
    </citation>
    <scope>NUCLEOTIDE SEQUENCE [LARGE SCALE GENOMIC DNA]</scope>
    <source>
        <strain evidence="16 17">HHB9708</strain>
    </source>
</reference>
<comment type="subcellular location">
    <subcellularLocation>
        <location evidence="1">Cell membrane</location>
        <topology evidence="1">Multi-pass membrane protein</topology>
    </subcellularLocation>
</comment>
<keyword evidence="9" id="KW-0406">Ion transport</keyword>
<dbReference type="OrthoDB" id="427456at2759"/>
<evidence type="ECO:0000256" key="4">
    <source>
        <dbReference type="ARBA" id="ARBA00022475"/>
    </source>
</evidence>
<dbReference type="PANTHER" id="PTHR46480">
    <property type="entry name" value="F20B24.22"/>
    <property type="match status" value="1"/>
</dbReference>
<protein>
    <recommendedName>
        <fullName evidence="2">Voltage-gated hydrogen channel 1</fullName>
    </recommendedName>
    <alternativeName>
        <fullName evidence="12">Hydrogen voltage-gated channel 1</fullName>
    </alternativeName>
</protein>
<evidence type="ECO:0000256" key="8">
    <source>
        <dbReference type="ARBA" id="ARBA00023054"/>
    </source>
</evidence>
<evidence type="ECO:0000256" key="10">
    <source>
        <dbReference type="ARBA" id="ARBA00023136"/>
    </source>
</evidence>
<keyword evidence="10 14" id="KW-0472">Membrane</keyword>
<keyword evidence="8 13" id="KW-0175">Coiled coil</keyword>
<proteinExistence type="predicted"/>
<feature type="transmembrane region" description="Helical" evidence="14">
    <location>
        <begin position="88"/>
        <end position="112"/>
    </location>
</feature>
<dbReference type="EMBL" id="KV419394">
    <property type="protein sequence ID" value="KZS99074.1"/>
    <property type="molecule type" value="Genomic_DNA"/>
</dbReference>
<evidence type="ECO:0000256" key="3">
    <source>
        <dbReference type="ARBA" id="ARBA00022448"/>
    </source>
</evidence>
<sequence>MSEQQPLLAGATSSSYDVENAEVEPEPKSWNEWVGEKLESRRLHKFVITLIVIDAICVLADLSWSFLYDPCESPEDEDPLWLDVLSHISLVITTLFLIEIPFTLFAFGPVWYNPLGPVLHAHLHLFDAFVIVVTFVLEAVLRGKERELAGLLIILRLWRLIKLVGGVAVGAGELTEETQKELLSTKVEVKKLRAELQEARDENEQLKSRLLRWEGVTSA</sequence>
<dbReference type="InterPro" id="IPR027359">
    <property type="entry name" value="Volt_channel_dom_sf"/>
</dbReference>
<feature type="transmembrane region" description="Helical" evidence="14">
    <location>
        <begin position="124"/>
        <end position="142"/>
    </location>
</feature>
<dbReference type="AlphaFoldDB" id="A0A165AIV5"/>
<feature type="domain" description="Ion transport" evidence="15">
    <location>
        <begin position="45"/>
        <end position="163"/>
    </location>
</feature>
<evidence type="ECO:0000313" key="16">
    <source>
        <dbReference type="EMBL" id="KZS99074.1"/>
    </source>
</evidence>
<evidence type="ECO:0000256" key="11">
    <source>
        <dbReference type="ARBA" id="ARBA00023303"/>
    </source>
</evidence>
<name>A0A165AIV5_9AGAM</name>
<keyword evidence="6" id="KW-0851">Voltage-gated channel</keyword>
<dbReference type="Gene3D" id="1.20.120.350">
    <property type="entry name" value="Voltage-gated potassium channels. Chain C"/>
    <property type="match status" value="1"/>
</dbReference>
<feature type="transmembrane region" description="Helical" evidence="14">
    <location>
        <begin position="46"/>
        <end position="68"/>
    </location>
</feature>
<evidence type="ECO:0000256" key="14">
    <source>
        <dbReference type="SAM" id="Phobius"/>
    </source>
</evidence>
<evidence type="ECO:0000256" key="13">
    <source>
        <dbReference type="SAM" id="Coils"/>
    </source>
</evidence>
<evidence type="ECO:0000256" key="6">
    <source>
        <dbReference type="ARBA" id="ARBA00022882"/>
    </source>
</evidence>
<dbReference type="PANTHER" id="PTHR46480:SF1">
    <property type="entry name" value="VOLTAGE-GATED HYDROGEN CHANNEL 1"/>
    <property type="match status" value="1"/>
</dbReference>
<dbReference type="InterPro" id="IPR031846">
    <property type="entry name" value="Hvcn1"/>
</dbReference>
<keyword evidence="3" id="KW-0813">Transport</keyword>
<gene>
    <name evidence="16" type="ORF">SISNIDRAFT_480654</name>
</gene>
<dbReference type="SUPFAM" id="SSF81324">
    <property type="entry name" value="Voltage-gated potassium channels"/>
    <property type="match status" value="1"/>
</dbReference>
<evidence type="ECO:0000313" key="17">
    <source>
        <dbReference type="Proteomes" id="UP000076722"/>
    </source>
</evidence>
<dbReference type="Pfam" id="PF00520">
    <property type="entry name" value="Ion_trans"/>
    <property type="match status" value="1"/>
</dbReference>
<keyword evidence="11" id="KW-0407">Ion channel</keyword>
<keyword evidence="17" id="KW-1185">Reference proteome</keyword>
<keyword evidence="5 14" id="KW-0812">Transmembrane</keyword>
<dbReference type="GO" id="GO:0005886">
    <property type="term" value="C:plasma membrane"/>
    <property type="evidence" value="ECO:0007669"/>
    <property type="project" value="UniProtKB-SubCell"/>
</dbReference>
<organism evidence="16 17">
    <name type="scientific">Sistotremastrum niveocremeum HHB9708</name>
    <dbReference type="NCBI Taxonomy" id="1314777"/>
    <lineage>
        <taxon>Eukaryota</taxon>
        <taxon>Fungi</taxon>
        <taxon>Dikarya</taxon>
        <taxon>Basidiomycota</taxon>
        <taxon>Agaricomycotina</taxon>
        <taxon>Agaricomycetes</taxon>
        <taxon>Sistotremastrales</taxon>
        <taxon>Sistotremastraceae</taxon>
        <taxon>Sertulicium</taxon>
        <taxon>Sertulicium niveocremeum</taxon>
    </lineage>
</organism>
<dbReference type="GO" id="GO:0034702">
    <property type="term" value="C:monoatomic ion channel complex"/>
    <property type="evidence" value="ECO:0007669"/>
    <property type="project" value="UniProtKB-KW"/>
</dbReference>
<evidence type="ECO:0000259" key="15">
    <source>
        <dbReference type="Pfam" id="PF00520"/>
    </source>
</evidence>
<evidence type="ECO:0000256" key="9">
    <source>
        <dbReference type="ARBA" id="ARBA00023065"/>
    </source>
</evidence>
<feature type="coiled-coil region" evidence="13">
    <location>
        <begin position="175"/>
        <end position="216"/>
    </location>
</feature>
<keyword evidence="4" id="KW-1003">Cell membrane</keyword>
<accession>A0A165AIV5</accession>
<evidence type="ECO:0000256" key="1">
    <source>
        <dbReference type="ARBA" id="ARBA00004651"/>
    </source>
</evidence>
<evidence type="ECO:0000256" key="7">
    <source>
        <dbReference type="ARBA" id="ARBA00022989"/>
    </source>
</evidence>
<dbReference type="STRING" id="1314777.A0A165AIV5"/>
<evidence type="ECO:0000256" key="2">
    <source>
        <dbReference type="ARBA" id="ARBA00015897"/>
    </source>
</evidence>
<dbReference type="GO" id="GO:0030171">
    <property type="term" value="F:voltage-gated proton channel activity"/>
    <property type="evidence" value="ECO:0007669"/>
    <property type="project" value="InterPro"/>
</dbReference>
<keyword evidence="7 14" id="KW-1133">Transmembrane helix</keyword>
<dbReference type="InterPro" id="IPR005821">
    <property type="entry name" value="Ion_trans_dom"/>
</dbReference>
<evidence type="ECO:0000256" key="12">
    <source>
        <dbReference type="ARBA" id="ARBA00031989"/>
    </source>
</evidence>